<organism evidence="2 3">
    <name type="scientific">Marinobacter nanhaiticus D15-8W</name>
    <dbReference type="NCBI Taxonomy" id="626887"/>
    <lineage>
        <taxon>Bacteria</taxon>
        <taxon>Pseudomonadati</taxon>
        <taxon>Pseudomonadota</taxon>
        <taxon>Gammaproteobacteria</taxon>
        <taxon>Pseudomonadales</taxon>
        <taxon>Marinobacteraceae</taxon>
        <taxon>Marinobacter</taxon>
    </lineage>
</organism>
<keyword evidence="3" id="KW-1185">Reference proteome</keyword>
<evidence type="ECO:0000313" key="2">
    <source>
        <dbReference type="EMBL" id="ENO16924.1"/>
    </source>
</evidence>
<reference evidence="2 3" key="1">
    <citation type="journal article" date="2013" name="Genome Announc.">
        <title>Genome Sequence of the Polycyclic Aromatic Hydrocarbon-Degrading Bacterium Strain Marinobacter nanhaiticus D15-8WT.</title>
        <authorList>
            <person name="Cui Z."/>
            <person name="Gao W."/>
            <person name="Li Q."/>
            <person name="Xu G."/>
            <person name="Zheng L."/>
        </authorList>
    </citation>
    <scope>NUCLEOTIDE SEQUENCE [LARGE SCALE GENOMIC DNA]</scope>
    <source>
        <strain evidence="2 3">D15-8W</strain>
    </source>
</reference>
<protein>
    <recommendedName>
        <fullName evidence="1">HNH nuclease domain-containing protein</fullName>
    </recommendedName>
</protein>
<dbReference type="Proteomes" id="UP000013165">
    <property type="component" value="Unassembled WGS sequence"/>
</dbReference>
<sequence length="189" mass="21456">MPRKVNPIDIECVKARINYDPESGLLTWKEIDHSIVDDNAYVEYFNKIHAGKPCGTVKRTHYKGRKTDYHFIYVRVGRNNYLAHRICWAIQTGEQPPPTIDHIDGNALNNSWSNLRDGTVLNYRNLSPKSNNTSGIVGVCWSKAANKWSATIRINGVRKHLGTFENIKDAARARADAESEHGFTIRYGT</sequence>
<dbReference type="Gene3D" id="1.20.5.2050">
    <property type="match status" value="1"/>
</dbReference>
<dbReference type="EMBL" id="APLQ01000009">
    <property type="protein sequence ID" value="ENO16924.1"/>
    <property type="molecule type" value="Genomic_DNA"/>
</dbReference>
<evidence type="ECO:0000259" key="1">
    <source>
        <dbReference type="Pfam" id="PF13392"/>
    </source>
</evidence>
<evidence type="ECO:0000313" key="3">
    <source>
        <dbReference type="Proteomes" id="UP000013165"/>
    </source>
</evidence>
<gene>
    <name evidence="2" type="ORF">J057_01930</name>
</gene>
<dbReference type="SUPFAM" id="SSF54060">
    <property type="entry name" value="His-Me finger endonucleases"/>
    <property type="match status" value="1"/>
</dbReference>
<dbReference type="InterPro" id="IPR003615">
    <property type="entry name" value="HNH_nuc"/>
</dbReference>
<dbReference type="Pfam" id="PF13392">
    <property type="entry name" value="HNH_3"/>
    <property type="match status" value="1"/>
</dbReference>
<dbReference type="SUPFAM" id="SSF54171">
    <property type="entry name" value="DNA-binding domain"/>
    <property type="match status" value="1"/>
</dbReference>
<dbReference type="Gene3D" id="3.90.75.20">
    <property type="match status" value="1"/>
</dbReference>
<name>N6W9G6_9GAMM</name>
<feature type="domain" description="HNH nuclease" evidence="1">
    <location>
        <begin position="81"/>
        <end position="118"/>
    </location>
</feature>
<dbReference type="InterPro" id="IPR044925">
    <property type="entry name" value="His-Me_finger_sf"/>
</dbReference>
<dbReference type="GO" id="GO:0003677">
    <property type="term" value="F:DNA binding"/>
    <property type="evidence" value="ECO:0007669"/>
    <property type="project" value="InterPro"/>
</dbReference>
<dbReference type="OrthoDB" id="388551at2"/>
<dbReference type="InterPro" id="IPR016177">
    <property type="entry name" value="DNA-bd_dom_sf"/>
</dbReference>
<dbReference type="STRING" id="626887.J057_01930"/>
<dbReference type="RefSeq" id="WP_004582931.1">
    <property type="nucleotide sequence ID" value="NZ_AP028878.1"/>
</dbReference>
<dbReference type="HOGENOM" id="CLU_095318_1_0_6"/>
<comment type="caution">
    <text evidence="2">The sequence shown here is derived from an EMBL/GenBank/DDBJ whole genome shotgun (WGS) entry which is preliminary data.</text>
</comment>
<dbReference type="eggNOG" id="ENOG50330U8">
    <property type="taxonomic scope" value="Bacteria"/>
</dbReference>
<dbReference type="AlphaFoldDB" id="N6W9G6"/>
<proteinExistence type="predicted"/>
<accession>N6W9G6</accession>